<evidence type="ECO:0000256" key="6">
    <source>
        <dbReference type="ARBA" id="ARBA00022723"/>
    </source>
</evidence>
<dbReference type="GO" id="GO:0006508">
    <property type="term" value="P:proteolysis"/>
    <property type="evidence" value="ECO:0007669"/>
    <property type="project" value="UniProtKB-KW"/>
</dbReference>
<keyword evidence="4" id="KW-0121">Carboxypeptidase</keyword>
<dbReference type="SUPFAM" id="SSF55486">
    <property type="entry name" value="Metalloproteases ('zincins'), catalytic domain"/>
    <property type="match status" value="1"/>
</dbReference>
<dbReference type="GO" id="GO:0004222">
    <property type="term" value="F:metalloendopeptidase activity"/>
    <property type="evidence" value="ECO:0007669"/>
    <property type="project" value="InterPro"/>
</dbReference>
<feature type="region of interest" description="Disordered" evidence="16">
    <location>
        <begin position="734"/>
        <end position="765"/>
    </location>
</feature>
<feature type="chain" id="PRO_5022842993" description="Dipeptidyl carboxypeptidase" evidence="17">
    <location>
        <begin position="27"/>
        <end position="765"/>
    </location>
</feature>
<dbReference type="GO" id="GO:0046872">
    <property type="term" value="F:metal ion binding"/>
    <property type="evidence" value="ECO:0007669"/>
    <property type="project" value="UniProtKB-UniRule"/>
</dbReference>
<evidence type="ECO:0000256" key="11">
    <source>
        <dbReference type="ARBA" id="ARBA00054529"/>
    </source>
</evidence>
<evidence type="ECO:0000256" key="17">
    <source>
        <dbReference type="SAM" id="SignalP"/>
    </source>
</evidence>
<dbReference type="FunFam" id="3.40.390.10:FF:000009">
    <property type="entry name" value="Oligopeptidase A"/>
    <property type="match status" value="1"/>
</dbReference>
<organism evidence="19 20">
    <name type="scientific">Alkalisalibacterium limincola</name>
    <dbReference type="NCBI Taxonomy" id="2699169"/>
    <lineage>
        <taxon>Bacteria</taxon>
        <taxon>Pseudomonadati</taxon>
        <taxon>Pseudomonadota</taxon>
        <taxon>Gammaproteobacteria</taxon>
        <taxon>Lysobacterales</taxon>
        <taxon>Lysobacteraceae</taxon>
        <taxon>Alkalisalibacterium</taxon>
    </lineage>
</organism>
<dbReference type="Gene3D" id="1.10.1370.40">
    <property type="match status" value="3"/>
</dbReference>
<feature type="domain" description="Peptidase M3A/M3B catalytic" evidence="18">
    <location>
        <begin position="288"/>
        <end position="734"/>
    </location>
</feature>
<dbReference type="AlphaFoldDB" id="A0A5C8KRR5"/>
<evidence type="ECO:0000256" key="8">
    <source>
        <dbReference type="ARBA" id="ARBA00022833"/>
    </source>
</evidence>
<protein>
    <recommendedName>
        <fullName evidence="13">Dipeptidyl carboxypeptidase</fullName>
        <ecNumber evidence="12">3.4.15.5</ecNumber>
    </recommendedName>
    <alternativeName>
        <fullName evidence="14">Peptidyl-dipeptidase Dcp</fullName>
    </alternativeName>
</protein>
<comment type="cofactor">
    <cofactor evidence="15">
        <name>Zn(2+)</name>
        <dbReference type="ChEBI" id="CHEBI:29105"/>
    </cofactor>
    <text evidence="15">Binds 1 zinc ion.</text>
</comment>
<accession>A0A5C8KRR5</accession>
<evidence type="ECO:0000256" key="10">
    <source>
        <dbReference type="ARBA" id="ARBA00052506"/>
    </source>
</evidence>
<keyword evidence="9 15" id="KW-0482">Metalloprotease</keyword>
<comment type="function">
    <text evidence="11">Removes dipeptides from the C-termini of N-blocked tripeptides, tetrapeptides and larger peptides.</text>
</comment>
<keyword evidence="3" id="KW-0963">Cytoplasm</keyword>
<dbReference type="InterPro" id="IPR001567">
    <property type="entry name" value="Pept_M3A_M3B_dom"/>
</dbReference>
<dbReference type="GO" id="GO:0004180">
    <property type="term" value="F:carboxypeptidase activity"/>
    <property type="evidence" value="ECO:0007669"/>
    <property type="project" value="UniProtKB-KW"/>
</dbReference>
<dbReference type="CDD" id="cd06456">
    <property type="entry name" value="M3A_DCP"/>
    <property type="match status" value="1"/>
</dbReference>
<evidence type="ECO:0000256" key="2">
    <source>
        <dbReference type="ARBA" id="ARBA00006040"/>
    </source>
</evidence>
<evidence type="ECO:0000256" key="7">
    <source>
        <dbReference type="ARBA" id="ARBA00022801"/>
    </source>
</evidence>
<comment type="subcellular location">
    <subcellularLocation>
        <location evidence="1">Cytoplasm</location>
    </subcellularLocation>
</comment>
<dbReference type="GO" id="GO:0008241">
    <property type="term" value="F:peptidyl-dipeptidase activity"/>
    <property type="evidence" value="ECO:0007669"/>
    <property type="project" value="UniProtKB-EC"/>
</dbReference>
<dbReference type="InterPro" id="IPR045090">
    <property type="entry name" value="Pept_M3A_M3B"/>
</dbReference>
<keyword evidence="5 15" id="KW-0645">Protease</keyword>
<dbReference type="Proteomes" id="UP000321248">
    <property type="component" value="Unassembled WGS sequence"/>
</dbReference>
<dbReference type="OrthoDB" id="9773538at2"/>
<feature type="region of interest" description="Disordered" evidence="16">
    <location>
        <begin position="23"/>
        <end position="63"/>
    </location>
</feature>
<keyword evidence="7 15" id="KW-0378">Hydrolase</keyword>
<evidence type="ECO:0000256" key="4">
    <source>
        <dbReference type="ARBA" id="ARBA00022645"/>
    </source>
</evidence>
<evidence type="ECO:0000256" key="13">
    <source>
        <dbReference type="ARBA" id="ARBA00070755"/>
    </source>
</evidence>
<evidence type="ECO:0000256" key="14">
    <source>
        <dbReference type="ARBA" id="ARBA00075608"/>
    </source>
</evidence>
<sequence>MKKPLALALAAALGLPLAACSPGNDAGSDPAASADAPAQSLAGRTTDGSVVDDERAGEAASENPFFQPSTLQYEFPRFDLIADEHYSPAFERGMAEHREEIEAIARNPEAASFENTIVAMERAGALLGRVSRVFFNLAGAHINDAMREVQGDMAPKLSAHSDAILLNRALFERVDGLYQQRGELDLDAESLRLLERYHTDFVRAGARLDDAQQDRLREMNSRLATLQTTFTQNVQREVNASAVFFDSREDLAGLSDAEIRAAADAAAEDGQEGRFKIALMNTTGQPPLTNMTNREARQKVFEASIERGAKGGDYDNREIVAEMVRLRAERAQLLGYEDHAHFVLEEATAGTKDAVNDMLGRLGPAAVANARREAAELQRVIDAEGGDFELAGWDWQHYAEKVRQEKYDFDESVLRPYFELDSVLVNGVFHAATELFGITFRERPDLPTYHPDVRVWEVFDHDGESLALFVGDFYARSSKRGGAWMNAYVPQSNLLETRPVVGNHQNIPKPPDGEPTLMTFDEVTTMFHEFGHAVHGMFSDVRYPRFAGTSVPRDFVEYPSQVFEMWATWPSVLANYAKHHETGEQIPQELIDRVEAASAFNEGYRSTEYLAASILDQAFHQLGPDETPSDVIAFEKQALEESGMDFGPIPPRYRTTYFSHTFSGGYSAGYYSYIWSEVLDADSVEWFRESGGLTRENGDHFRDTLLSRGGTKDAMELYQDFTGREPRLEPLLIRRGFTDDGGASEVGRDPEPTTPGTPPQGGSQR</sequence>
<comment type="catalytic activity">
    <reaction evidence="10">
        <text>Hydrolysis of unblocked, C-terminal dipeptides from oligopeptides, with broad specificity. Does not hydrolyze bonds in which P1' is Pro, or both P1 and P1' are Gly.</text>
        <dbReference type="EC" id="3.4.15.5"/>
    </reaction>
</comment>
<keyword evidence="6 15" id="KW-0479">Metal-binding</keyword>
<evidence type="ECO:0000256" key="5">
    <source>
        <dbReference type="ARBA" id="ARBA00022670"/>
    </source>
</evidence>
<evidence type="ECO:0000256" key="3">
    <source>
        <dbReference type="ARBA" id="ARBA00022490"/>
    </source>
</evidence>
<comment type="similarity">
    <text evidence="2 15">Belongs to the peptidase M3 family.</text>
</comment>
<dbReference type="RefSeq" id="WP_147891578.1">
    <property type="nucleotide sequence ID" value="NZ_VRTS01000004.1"/>
</dbReference>
<name>A0A5C8KRR5_9GAMM</name>
<evidence type="ECO:0000259" key="18">
    <source>
        <dbReference type="Pfam" id="PF01432"/>
    </source>
</evidence>
<dbReference type="GO" id="GO:0005829">
    <property type="term" value="C:cytosol"/>
    <property type="evidence" value="ECO:0007669"/>
    <property type="project" value="TreeGrafter"/>
</dbReference>
<keyword evidence="20" id="KW-1185">Reference proteome</keyword>
<dbReference type="EMBL" id="VRTS01000004">
    <property type="protein sequence ID" value="TXK62655.1"/>
    <property type="molecule type" value="Genomic_DNA"/>
</dbReference>
<dbReference type="FunFam" id="1.10.1370.40:FF:000001">
    <property type="entry name" value="Dipeptidyl carboxypeptidase II"/>
    <property type="match status" value="1"/>
</dbReference>
<keyword evidence="8 15" id="KW-0862">Zinc</keyword>
<comment type="caution">
    <text evidence="19">The sequence shown here is derived from an EMBL/GenBank/DDBJ whole genome shotgun (WGS) entry which is preliminary data.</text>
</comment>
<evidence type="ECO:0000256" key="1">
    <source>
        <dbReference type="ARBA" id="ARBA00004496"/>
    </source>
</evidence>
<dbReference type="EC" id="3.4.15.5" evidence="12"/>
<evidence type="ECO:0000256" key="16">
    <source>
        <dbReference type="SAM" id="MobiDB-lite"/>
    </source>
</evidence>
<dbReference type="Pfam" id="PF01432">
    <property type="entry name" value="Peptidase_M3"/>
    <property type="match status" value="1"/>
</dbReference>
<keyword evidence="17" id="KW-0732">Signal</keyword>
<evidence type="ECO:0000256" key="15">
    <source>
        <dbReference type="RuleBase" id="RU003435"/>
    </source>
</evidence>
<reference evidence="19 20" key="1">
    <citation type="submission" date="2019-08" db="EMBL/GenBank/DDBJ databases">
        <authorList>
            <person name="Karlyshev A.V."/>
        </authorList>
    </citation>
    <scope>NUCLEOTIDE SEQUENCE [LARGE SCALE GENOMIC DNA]</scope>
    <source>
        <strain evidence="19 20">Alg18-2.2</strain>
    </source>
</reference>
<evidence type="ECO:0000313" key="19">
    <source>
        <dbReference type="EMBL" id="TXK62655.1"/>
    </source>
</evidence>
<evidence type="ECO:0000256" key="12">
    <source>
        <dbReference type="ARBA" id="ARBA00066668"/>
    </source>
</evidence>
<dbReference type="PANTHER" id="PTHR43660">
    <property type="entry name" value="DIPEPTIDYL CARBOXYPEPTIDASE"/>
    <property type="match status" value="1"/>
</dbReference>
<feature type="compositionally biased region" description="Low complexity" evidence="16">
    <location>
        <begin position="23"/>
        <end position="43"/>
    </location>
</feature>
<gene>
    <name evidence="19" type="ORF">FU658_07915</name>
</gene>
<proteinExistence type="inferred from homology"/>
<dbReference type="PANTHER" id="PTHR43660:SF1">
    <property type="entry name" value="DIPEPTIDYL CARBOXYPEPTIDASE"/>
    <property type="match status" value="1"/>
</dbReference>
<dbReference type="InterPro" id="IPR034005">
    <property type="entry name" value="M3A_DCP"/>
</dbReference>
<feature type="signal peptide" evidence="17">
    <location>
        <begin position="1"/>
        <end position="26"/>
    </location>
</feature>
<evidence type="ECO:0000256" key="9">
    <source>
        <dbReference type="ARBA" id="ARBA00023049"/>
    </source>
</evidence>
<evidence type="ECO:0000313" key="20">
    <source>
        <dbReference type="Proteomes" id="UP000321248"/>
    </source>
</evidence>